<keyword evidence="2" id="KW-1185">Reference proteome</keyword>
<evidence type="ECO:0008006" key="3">
    <source>
        <dbReference type="Google" id="ProtNLM"/>
    </source>
</evidence>
<dbReference type="Gene3D" id="2.30.30.110">
    <property type="match status" value="1"/>
</dbReference>
<dbReference type="RefSeq" id="WP_179910838.1">
    <property type="nucleotide sequence ID" value="NZ_CP058910.1"/>
</dbReference>
<organism evidence="1 2">
    <name type="scientific">Halosimplex rubrum</name>
    <dbReference type="NCBI Taxonomy" id="869889"/>
    <lineage>
        <taxon>Archaea</taxon>
        <taxon>Methanobacteriati</taxon>
        <taxon>Methanobacteriota</taxon>
        <taxon>Stenosarchaea group</taxon>
        <taxon>Halobacteria</taxon>
        <taxon>Halobacteriales</taxon>
        <taxon>Haloarculaceae</taxon>
        <taxon>Halosimplex</taxon>
    </lineage>
</organism>
<dbReference type="GeneID" id="56077426"/>
<evidence type="ECO:0000313" key="2">
    <source>
        <dbReference type="Proteomes" id="UP000509667"/>
    </source>
</evidence>
<reference evidence="1 2" key="1">
    <citation type="submission" date="2020-07" db="EMBL/GenBank/DDBJ databases">
        <title>Halosimplex pelagicum sp. nov. and Halosimplex rubrum sp. nov., isolated from salted brown alga Laminaria, and emended description of the genus Halosimplex.</title>
        <authorList>
            <person name="Cui H."/>
        </authorList>
    </citation>
    <scope>NUCLEOTIDE SEQUENCE [LARGE SCALE GENOMIC DNA]</scope>
    <source>
        <strain evidence="1 2">R27</strain>
    </source>
</reference>
<dbReference type="Proteomes" id="UP000509667">
    <property type="component" value="Chromosome"/>
</dbReference>
<dbReference type="AlphaFoldDB" id="A0A7D5P329"/>
<sequence length="109" mass="11937">MSEHLRCEVVTHPAIFQSYNRPYVIVSQSANPDYPDQQIALGISTTNAQDSIPISADDWEVGQLSKQSYIVPRYPTVLSATNINHTVGALSQQVVDEAVEALSETIGYS</sequence>
<accession>A0A7D5P329</accession>
<dbReference type="GO" id="GO:0003677">
    <property type="term" value="F:DNA binding"/>
    <property type="evidence" value="ECO:0007669"/>
    <property type="project" value="InterPro"/>
</dbReference>
<dbReference type="EMBL" id="CP058910">
    <property type="protein sequence ID" value="QLH76904.1"/>
    <property type="molecule type" value="Genomic_DNA"/>
</dbReference>
<dbReference type="KEGG" id="hrr:HZS55_06145"/>
<dbReference type="InterPro" id="IPR011067">
    <property type="entry name" value="Plasmid_toxin/cell-grow_inhib"/>
</dbReference>
<dbReference type="OrthoDB" id="373256at2157"/>
<name>A0A7D5P329_9EURY</name>
<proteinExistence type="predicted"/>
<evidence type="ECO:0000313" key="1">
    <source>
        <dbReference type="EMBL" id="QLH76904.1"/>
    </source>
</evidence>
<protein>
    <recommendedName>
        <fullName evidence="3">Type II toxin-antitoxin system PemK/MazF family toxin</fullName>
    </recommendedName>
</protein>
<dbReference type="SUPFAM" id="SSF50118">
    <property type="entry name" value="Cell growth inhibitor/plasmid maintenance toxic component"/>
    <property type="match status" value="1"/>
</dbReference>
<gene>
    <name evidence="1" type="ORF">HZS55_06145</name>
</gene>